<evidence type="ECO:0000256" key="4">
    <source>
        <dbReference type="ARBA" id="ARBA00022691"/>
    </source>
</evidence>
<evidence type="ECO:0000313" key="8">
    <source>
        <dbReference type="Proteomes" id="UP000671828"/>
    </source>
</evidence>
<dbReference type="InterPro" id="IPR029063">
    <property type="entry name" value="SAM-dependent_MTases_sf"/>
</dbReference>
<dbReference type="Gene3D" id="1.10.8.10">
    <property type="entry name" value="DNA helicase RuvA subunit, C-terminal domain"/>
    <property type="match status" value="1"/>
</dbReference>
<protein>
    <recommendedName>
        <fullName evidence="1">peptide chain release factor N(5)-glutamine methyltransferase</fullName>
        <ecNumber evidence="1">2.1.1.297</ecNumber>
    </recommendedName>
</protein>
<evidence type="ECO:0000256" key="2">
    <source>
        <dbReference type="ARBA" id="ARBA00022603"/>
    </source>
</evidence>
<evidence type="ECO:0000256" key="1">
    <source>
        <dbReference type="ARBA" id="ARBA00012771"/>
    </source>
</evidence>
<dbReference type="SUPFAM" id="SSF53335">
    <property type="entry name" value="S-adenosyl-L-methionine-dependent methyltransferases"/>
    <property type="match status" value="1"/>
</dbReference>
<evidence type="ECO:0000259" key="6">
    <source>
        <dbReference type="Pfam" id="PF05175"/>
    </source>
</evidence>
<evidence type="ECO:0000256" key="3">
    <source>
        <dbReference type="ARBA" id="ARBA00022679"/>
    </source>
</evidence>
<dbReference type="PANTHER" id="PTHR18895:SF74">
    <property type="entry name" value="MTRF1L RELEASE FACTOR GLUTAMINE METHYLTRANSFERASE"/>
    <property type="match status" value="1"/>
</dbReference>
<evidence type="ECO:0000313" key="7">
    <source>
        <dbReference type="EMBL" id="QTR03540.1"/>
    </source>
</evidence>
<dbReference type="InterPro" id="IPR007848">
    <property type="entry name" value="Small_mtfrase_dom"/>
</dbReference>
<feature type="domain" description="Methyltransferase small" evidence="6">
    <location>
        <begin position="82"/>
        <end position="170"/>
    </location>
</feature>
<dbReference type="EC" id="2.1.1.297" evidence="1"/>
<gene>
    <name evidence="7" type="ORF">J7S33_00205</name>
</gene>
<name>A0A8T8HZ73_9PSEU</name>
<dbReference type="Pfam" id="PF05175">
    <property type="entry name" value="MTS"/>
    <property type="match status" value="1"/>
</dbReference>
<dbReference type="GO" id="GO:0008276">
    <property type="term" value="F:protein methyltransferase activity"/>
    <property type="evidence" value="ECO:0007669"/>
    <property type="project" value="InterPro"/>
</dbReference>
<dbReference type="NCBIfam" id="TIGR00536">
    <property type="entry name" value="hemK_fam"/>
    <property type="match status" value="1"/>
</dbReference>
<keyword evidence="4" id="KW-0949">S-adenosyl-L-methionine</keyword>
<sequence length="262" mass="26732">MIVDVSSLPGVVARLRAAGCVFAEDEAALLVREAGTPGALEALVARRVAGEPLEQVLGWAWFRGLRIAVEPGVFVPRLRTGFLVERAAALLRPGAVVVDLCCGSGAVGAALAAVAPVRLYAADLDPAAVRCARRNLGAERVFRGDLYAALPAGLAGRVDVVVANAPYVPTSAIATMPPEARDHEPPAALDGGAEGLVVQRRVIAGAPRWLAPGGSLLVETGERQAPATLAAFERAGFAAAVARSAEVDGTVVAGVLTGDVTP</sequence>
<comment type="catalytic activity">
    <reaction evidence="5">
        <text>L-glutaminyl-[peptide chain release factor] + S-adenosyl-L-methionine = N(5)-methyl-L-glutaminyl-[peptide chain release factor] + S-adenosyl-L-homocysteine + H(+)</text>
        <dbReference type="Rhea" id="RHEA:42896"/>
        <dbReference type="Rhea" id="RHEA-COMP:10271"/>
        <dbReference type="Rhea" id="RHEA-COMP:10272"/>
        <dbReference type="ChEBI" id="CHEBI:15378"/>
        <dbReference type="ChEBI" id="CHEBI:30011"/>
        <dbReference type="ChEBI" id="CHEBI:57856"/>
        <dbReference type="ChEBI" id="CHEBI:59789"/>
        <dbReference type="ChEBI" id="CHEBI:61891"/>
        <dbReference type="EC" id="2.1.1.297"/>
    </reaction>
</comment>
<dbReference type="AlphaFoldDB" id="A0A8T8HZ73"/>
<reference evidence="7" key="1">
    <citation type="submission" date="2021-04" db="EMBL/GenBank/DDBJ databases">
        <title>Saccharothrix algeriensis WGS.</title>
        <authorList>
            <person name="Stuskova K."/>
            <person name="Hakalova E."/>
            <person name="Tebbal A.B."/>
            <person name="Eichmeier A."/>
        </authorList>
    </citation>
    <scope>NUCLEOTIDE SEQUENCE</scope>
    <source>
        <strain evidence="7">NRRL B-24137</strain>
    </source>
</reference>
<keyword evidence="2" id="KW-0489">Methyltransferase</keyword>
<dbReference type="InterPro" id="IPR022446">
    <property type="entry name" value="MeTrfrase_put"/>
</dbReference>
<dbReference type="InterPro" id="IPR004556">
    <property type="entry name" value="HemK-like"/>
</dbReference>
<dbReference type="GO" id="GO:0032259">
    <property type="term" value="P:methylation"/>
    <property type="evidence" value="ECO:0007669"/>
    <property type="project" value="UniProtKB-KW"/>
</dbReference>
<organism evidence="7 8">
    <name type="scientific">Saccharothrix algeriensis</name>
    <dbReference type="NCBI Taxonomy" id="173560"/>
    <lineage>
        <taxon>Bacteria</taxon>
        <taxon>Bacillati</taxon>
        <taxon>Actinomycetota</taxon>
        <taxon>Actinomycetes</taxon>
        <taxon>Pseudonocardiales</taxon>
        <taxon>Pseudonocardiaceae</taxon>
        <taxon>Saccharothrix</taxon>
    </lineage>
</organism>
<dbReference type="NCBIfam" id="TIGR03704">
    <property type="entry name" value="PrmC_rel_meth"/>
    <property type="match status" value="1"/>
</dbReference>
<proteinExistence type="predicted"/>
<dbReference type="Gene3D" id="3.40.50.150">
    <property type="entry name" value="Vaccinia Virus protein VP39"/>
    <property type="match status" value="1"/>
</dbReference>
<evidence type="ECO:0000256" key="5">
    <source>
        <dbReference type="ARBA" id="ARBA00048391"/>
    </source>
</evidence>
<dbReference type="InterPro" id="IPR050320">
    <property type="entry name" value="N5-glutamine_MTase"/>
</dbReference>
<dbReference type="PANTHER" id="PTHR18895">
    <property type="entry name" value="HEMK METHYLTRANSFERASE"/>
    <property type="match status" value="1"/>
</dbReference>
<accession>A0A8T8HZ73</accession>
<keyword evidence="3" id="KW-0808">Transferase</keyword>
<dbReference type="EMBL" id="CP072788">
    <property type="protein sequence ID" value="QTR03540.1"/>
    <property type="molecule type" value="Genomic_DNA"/>
</dbReference>
<dbReference type="Proteomes" id="UP000671828">
    <property type="component" value="Chromosome"/>
</dbReference>